<dbReference type="SUPFAM" id="SSF52151">
    <property type="entry name" value="FabD/lysophospholipase-like"/>
    <property type="match status" value="1"/>
</dbReference>
<evidence type="ECO:0000256" key="2">
    <source>
        <dbReference type="ARBA" id="ARBA00023315"/>
    </source>
</evidence>
<dbReference type="GO" id="GO:0006633">
    <property type="term" value="P:fatty acid biosynthetic process"/>
    <property type="evidence" value="ECO:0007669"/>
    <property type="project" value="TreeGrafter"/>
</dbReference>
<dbReference type="SMART" id="SM00827">
    <property type="entry name" value="PKS_AT"/>
    <property type="match status" value="1"/>
</dbReference>
<keyword evidence="1 4" id="KW-0808">Transferase</keyword>
<feature type="active site" evidence="5">
    <location>
        <position position="204"/>
    </location>
</feature>
<evidence type="ECO:0000313" key="7">
    <source>
        <dbReference type="EMBL" id="TVX91670.1"/>
    </source>
</evidence>
<dbReference type="EMBL" id="VNJK01000001">
    <property type="protein sequence ID" value="TVX91670.1"/>
    <property type="molecule type" value="Genomic_DNA"/>
</dbReference>
<dbReference type="PANTHER" id="PTHR42681">
    <property type="entry name" value="MALONYL-COA-ACYL CARRIER PROTEIN TRANSACYLASE, MITOCHONDRIAL"/>
    <property type="match status" value="1"/>
</dbReference>
<comment type="similarity">
    <text evidence="4">Belongs to the fabD family.</text>
</comment>
<dbReference type="EC" id="2.3.1.39" evidence="4"/>
<dbReference type="InterPro" id="IPR016036">
    <property type="entry name" value="Malonyl_transacylase_ACP-bd"/>
</dbReference>
<dbReference type="InterPro" id="IPR024925">
    <property type="entry name" value="Malonyl_CoA-ACP_transAc"/>
</dbReference>
<dbReference type="OrthoDB" id="9805460at2"/>
<dbReference type="Gene3D" id="3.40.366.10">
    <property type="entry name" value="Malonyl-Coenzyme A Acyl Carrier Protein, domain 2"/>
    <property type="match status" value="1"/>
</dbReference>
<gene>
    <name evidence="7" type="ORF">FPZ44_00520</name>
</gene>
<reference evidence="7 8" key="1">
    <citation type="submission" date="2019-07" db="EMBL/GenBank/DDBJ databases">
        <authorList>
            <person name="Kim J."/>
        </authorList>
    </citation>
    <scope>NUCLEOTIDE SEQUENCE [LARGE SCALE GENOMIC DNA]</scope>
    <source>
        <strain evidence="7 8">N4</strain>
    </source>
</reference>
<proteinExistence type="inferred from homology"/>
<dbReference type="Gene3D" id="3.30.70.250">
    <property type="entry name" value="Malonyl-CoA ACP transacylase, ACP-binding"/>
    <property type="match status" value="1"/>
</dbReference>
<feature type="domain" description="Malonyl-CoA:ACP transacylase (MAT)" evidence="6">
    <location>
        <begin position="6"/>
        <end position="317"/>
    </location>
</feature>
<dbReference type="GO" id="GO:0004314">
    <property type="term" value="F:[acyl-carrier-protein] S-malonyltransferase activity"/>
    <property type="evidence" value="ECO:0007669"/>
    <property type="project" value="UniProtKB-EC"/>
</dbReference>
<organism evidence="7 8">
    <name type="scientific">Paenibacillus agilis</name>
    <dbReference type="NCBI Taxonomy" id="3020863"/>
    <lineage>
        <taxon>Bacteria</taxon>
        <taxon>Bacillati</taxon>
        <taxon>Bacillota</taxon>
        <taxon>Bacilli</taxon>
        <taxon>Bacillales</taxon>
        <taxon>Paenibacillaceae</taxon>
        <taxon>Paenibacillus</taxon>
    </lineage>
</organism>
<feature type="active site" evidence="5">
    <location>
        <position position="91"/>
    </location>
</feature>
<dbReference type="RefSeq" id="WP_144986396.1">
    <property type="nucleotide sequence ID" value="NZ_VNJK01000001.1"/>
</dbReference>
<evidence type="ECO:0000256" key="4">
    <source>
        <dbReference type="PIRNR" id="PIRNR000446"/>
    </source>
</evidence>
<keyword evidence="8" id="KW-1185">Reference proteome</keyword>
<protein>
    <recommendedName>
        <fullName evidence="4">Malonyl CoA-acyl carrier protein transacylase</fullName>
        <ecNumber evidence="4">2.3.1.39</ecNumber>
    </recommendedName>
</protein>
<dbReference type="AlphaFoldDB" id="A0A559IVL1"/>
<dbReference type="InterPro" id="IPR014043">
    <property type="entry name" value="Acyl_transferase_dom"/>
</dbReference>
<evidence type="ECO:0000256" key="1">
    <source>
        <dbReference type="ARBA" id="ARBA00022679"/>
    </source>
</evidence>
<dbReference type="InterPro" id="IPR016035">
    <property type="entry name" value="Acyl_Trfase/lysoPLipase"/>
</dbReference>
<comment type="caution">
    <text evidence="7">The sequence shown here is derived from an EMBL/GenBank/DDBJ whole genome shotgun (WGS) entry which is preliminary data.</text>
</comment>
<keyword evidence="2 4" id="KW-0012">Acyltransferase</keyword>
<dbReference type="PANTHER" id="PTHR42681:SF1">
    <property type="entry name" value="MALONYL-COA-ACYL CARRIER PROTEIN TRANSACYLASE, MITOCHONDRIAL"/>
    <property type="match status" value="1"/>
</dbReference>
<dbReference type="InterPro" id="IPR001227">
    <property type="entry name" value="Ac_transferase_dom_sf"/>
</dbReference>
<comment type="catalytic activity">
    <reaction evidence="3 4">
        <text>holo-[ACP] + malonyl-CoA = malonyl-[ACP] + CoA</text>
        <dbReference type="Rhea" id="RHEA:41792"/>
        <dbReference type="Rhea" id="RHEA-COMP:9623"/>
        <dbReference type="Rhea" id="RHEA-COMP:9685"/>
        <dbReference type="ChEBI" id="CHEBI:57287"/>
        <dbReference type="ChEBI" id="CHEBI:57384"/>
        <dbReference type="ChEBI" id="CHEBI:64479"/>
        <dbReference type="ChEBI" id="CHEBI:78449"/>
        <dbReference type="EC" id="2.3.1.39"/>
    </reaction>
</comment>
<evidence type="ECO:0000256" key="3">
    <source>
        <dbReference type="ARBA" id="ARBA00048462"/>
    </source>
</evidence>
<dbReference type="Pfam" id="PF00698">
    <property type="entry name" value="Acyl_transf_1"/>
    <property type="match status" value="1"/>
</dbReference>
<dbReference type="SUPFAM" id="SSF55048">
    <property type="entry name" value="Probable ACP-binding domain of malonyl-CoA ACP transacylase"/>
    <property type="match status" value="1"/>
</dbReference>
<name>A0A559IVL1_9BACL</name>
<dbReference type="PIRSF" id="PIRSF000446">
    <property type="entry name" value="Mct"/>
    <property type="match status" value="1"/>
</dbReference>
<evidence type="ECO:0000256" key="5">
    <source>
        <dbReference type="PIRSR" id="PIRSR000446-1"/>
    </source>
</evidence>
<dbReference type="Proteomes" id="UP000318102">
    <property type="component" value="Unassembled WGS sequence"/>
</dbReference>
<evidence type="ECO:0000259" key="6">
    <source>
        <dbReference type="SMART" id="SM00827"/>
    </source>
</evidence>
<evidence type="ECO:0000313" key="8">
    <source>
        <dbReference type="Proteomes" id="UP000318102"/>
    </source>
</evidence>
<sequence>MRYALLFPGQGSQYIGMCKDLIEQYPVAAGVFEEANDALNMDIRSLILNGNLKELTQSDHAQPAVVAASYALFRVFQEQVGAAPDCMAGHSLGEISALIAAEALSFANGVSYARKRGAIMQRVIQENKGRAGIVVDMKEEVLDNIIESIQGNDYVAISGYNSPNQFIVAGNQTALRKLDEEVSKLGGDFIPFRMMPMKADAPYHSALMAYLKPELEEALACVSFAQTKLDVWSTVTGKIIEPTDSIPTILSNQLILPVKWNQVLTKMSDAGVQSFIDIGPQQITRHLVKENALLPVCFSFDDEEDRIQILSLLKKEALT</sequence>
<dbReference type="InterPro" id="IPR050858">
    <property type="entry name" value="Mal-CoA-ACP_Trans/PKS_FabD"/>
</dbReference>
<accession>A0A559IVL1</accession>